<proteinExistence type="predicted"/>
<evidence type="ECO:0000313" key="2">
    <source>
        <dbReference type="Proteomes" id="UP001153332"/>
    </source>
</evidence>
<dbReference type="EMBL" id="JAPUUL010002256">
    <property type="protein sequence ID" value="KAJ8125629.1"/>
    <property type="molecule type" value="Genomic_DNA"/>
</dbReference>
<dbReference type="Proteomes" id="UP001153332">
    <property type="component" value="Unassembled WGS sequence"/>
</dbReference>
<name>A0ACC2JDT2_9PEZI</name>
<evidence type="ECO:0000313" key="1">
    <source>
        <dbReference type="EMBL" id="KAJ8125629.1"/>
    </source>
</evidence>
<accession>A0ACC2JDT2</accession>
<keyword evidence="2" id="KW-1185">Reference proteome</keyword>
<comment type="caution">
    <text evidence="1">The sequence shown here is derived from an EMBL/GenBank/DDBJ whole genome shotgun (WGS) entry which is preliminary data.</text>
</comment>
<sequence>MAKHRNSPEISPDQVLCDTQLDDLEFEWLPEAAVESYFRTEFFPKPAIHSSLQRSIKQMMLKHTVPSTPGSELRISNPAPSILYGYKLSTLCPGKLVELAFMGNEIIANSERLSYPFLVVEFKSEDGKMWVATNQCIGGSASCVNVTERLNKQLRDLRSDKFINSTAFSIAMTGTEARLYISWKDDDLKYYVQKVDSFAMQNPDHYIEFRSLEQPCRNSQRKSFWTGDVPPVAIRLIPEQAVPGSRSSHRQINRAVDLTAPRQGVRGQMQTTALHPKTQRRTCSSQASSRGRPGSLRESARLG</sequence>
<organism evidence="1 2">
    <name type="scientific">Lasiodiplodia mahajangana</name>
    <dbReference type="NCBI Taxonomy" id="1108764"/>
    <lineage>
        <taxon>Eukaryota</taxon>
        <taxon>Fungi</taxon>
        <taxon>Dikarya</taxon>
        <taxon>Ascomycota</taxon>
        <taxon>Pezizomycotina</taxon>
        <taxon>Dothideomycetes</taxon>
        <taxon>Dothideomycetes incertae sedis</taxon>
        <taxon>Botryosphaeriales</taxon>
        <taxon>Botryosphaeriaceae</taxon>
        <taxon>Lasiodiplodia</taxon>
    </lineage>
</organism>
<reference evidence="1" key="1">
    <citation type="submission" date="2022-12" db="EMBL/GenBank/DDBJ databases">
        <title>Genome Sequence of Lasiodiplodia mahajangana.</title>
        <authorList>
            <person name="Buettner E."/>
        </authorList>
    </citation>
    <scope>NUCLEOTIDE SEQUENCE</scope>
    <source>
        <strain evidence="1">VT137</strain>
    </source>
</reference>
<protein>
    <submittedName>
        <fullName evidence="1">Uncharacterized protein</fullName>
    </submittedName>
</protein>
<gene>
    <name evidence="1" type="ORF">O1611_g8009</name>
</gene>